<dbReference type="Gene3D" id="2.60.40.10">
    <property type="entry name" value="Immunoglobulins"/>
    <property type="match status" value="1"/>
</dbReference>
<dbReference type="InterPro" id="IPR036452">
    <property type="entry name" value="Ribo_hydro-like"/>
</dbReference>
<dbReference type="InterPro" id="IPR013783">
    <property type="entry name" value="Ig-like_fold"/>
</dbReference>
<protein>
    <submittedName>
        <fullName evidence="3">DUF1593 domain-containing protein</fullName>
    </submittedName>
</protein>
<dbReference type="RefSeq" id="WP_380427187.1">
    <property type="nucleotide sequence ID" value="NZ_JBHRZV010000050.1"/>
</dbReference>
<keyword evidence="4" id="KW-1185">Reference proteome</keyword>
<feature type="domain" description="Cellulose-binding Sde182 nucleoside hydrolase-like" evidence="1">
    <location>
        <begin position="8"/>
        <end position="302"/>
    </location>
</feature>
<gene>
    <name evidence="3" type="ORF">ACFORF_08185</name>
</gene>
<accession>A0ABV8CXK6</accession>
<dbReference type="Pfam" id="PF07632">
    <property type="entry name" value="Sde182_NH-like"/>
    <property type="match status" value="1"/>
</dbReference>
<evidence type="ECO:0000259" key="2">
    <source>
        <dbReference type="Pfam" id="PF21027"/>
    </source>
</evidence>
<reference evidence="4" key="1">
    <citation type="journal article" date="2019" name="Int. J. Syst. Evol. Microbiol.">
        <title>The Global Catalogue of Microorganisms (GCM) 10K type strain sequencing project: providing services to taxonomists for standard genome sequencing and annotation.</title>
        <authorList>
            <consortium name="The Broad Institute Genomics Platform"/>
            <consortium name="The Broad Institute Genome Sequencing Center for Infectious Disease"/>
            <person name="Wu L."/>
            <person name="Ma J."/>
        </authorList>
    </citation>
    <scope>NUCLEOTIDE SEQUENCE [LARGE SCALE GENOMIC DNA]</scope>
    <source>
        <strain evidence="4">CCUG 67170</strain>
    </source>
</reference>
<dbReference type="InterPro" id="IPR048527">
    <property type="entry name" value="Sde182_C"/>
</dbReference>
<comment type="caution">
    <text evidence="3">The sequence shown here is derived from an EMBL/GenBank/DDBJ whole genome shotgun (WGS) entry which is preliminary data.</text>
</comment>
<dbReference type="Gene3D" id="3.90.245.10">
    <property type="entry name" value="Ribonucleoside hydrolase-like"/>
    <property type="match status" value="1"/>
</dbReference>
<evidence type="ECO:0000313" key="4">
    <source>
        <dbReference type="Proteomes" id="UP001595807"/>
    </source>
</evidence>
<proteinExistence type="predicted"/>
<dbReference type="Pfam" id="PF21027">
    <property type="entry name" value="Sde0182_C"/>
    <property type="match status" value="1"/>
</dbReference>
<dbReference type="InterPro" id="IPR011483">
    <property type="entry name" value="Sde182_NH-like"/>
</dbReference>
<evidence type="ECO:0000313" key="3">
    <source>
        <dbReference type="EMBL" id="MFC3928538.1"/>
    </source>
</evidence>
<dbReference type="EMBL" id="JBHRZV010000050">
    <property type="protein sequence ID" value="MFC3928538.1"/>
    <property type="molecule type" value="Genomic_DNA"/>
</dbReference>
<evidence type="ECO:0000259" key="1">
    <source>
        <dbReference type="Pfam" id="PF07632"/>
    </source>
</evidence>
<sequence>MTRLTKPRTIVTTDGEIDDMNSFIRFLLYTNDLDVAGLILTSSKFHYSGTATKPAYRWTGTTWIPEMIDRYAQVYLNLIKHDPDYPSPDHLHSLYHIGNITDEGEMTEETAGSNHMVSVLLDDDPRPVLIQTWGGTNTTARALKTIQDRYEGTDDWQTIKQKVEAKIVLYIILNQDDTYDDYIKTNWDLTVINDYTNFGFFAYVWHYLPEKTQQVFKPDWFLTHLKNKGPLLDKYALIGDGHYLEGEPDQYQFGTQDYLDQHPEVAPFSFISEGDSPSYFYLLAQGLRGFEHPTYGGWGGRFDSLFGKTYGNKSADYNPETGRFETEYSIARWIPDIQADFAARANWCVADHFDKAVHYPEFTEQSRDISVQAGQTITLSDPASDPNGFPLAYKWSCYYEASSYWDLSQVPLQMVMGKLGDMEIPIAQHSEPMLLEAEFPMAGSDSSEVTFTIPADAQLGDTFHLLLEVANQAETPLKSYQRYILTVA</sequence>
<organism evidence="3 4">
    <name type="scientific">Streptococcus caprae</name>
    <dbReference type="NCBI Taxonomy" id="1640501"/>
    <lineage>
        <taxon>Bacteria</taxon>
        <taxon>Bacillati</taxon>
        <taxon>Bacillota</taxon>
        <taxon>Bacilli</taxon>
        <taxon>Lactobacillales</taxon>
        <taxon>Streptococcaceae</taxon>
        <taxon>Streptococcus</taxon>
    </lineage>
</organism>
<feature type="domain" description="Cellulose-binding Sde182 C-terminal" evidence="2">
    <location>
        <begin position="377"/>
        <end position="487"/>
    </location>
</feature>
<dbReference type="Proteomes" id="UP001595807">
    <property type="component" value="Unassembled WGS sequence"/>
</dbReference>
<name>A0ABV8CXK6_9STRE</name>